<dbReference type="InterPro" id="IPR001841">
    <property type="entry name" value="Znf_RING"/>
</dbReference>
<evidence type="ECO:0000259" key="3">
    <source>
        <dbReference type="SMART" id="SM00184"/>
    </source>
</evidence>
<feature type="region of interest" description="Disordered" evidence="2">
    <location>
        <begin position="740"/>
        <end position="776"/>
    </location>
</feature>
<sequence length="1568" mass="173532">MPPNGGDAEAAAVRSRPLLHYKDLGLGTQNRKVRFTCVHASENFLVCGANNGSVYLYATSALSRGEGDSRAKYHLVKMISPPSNDRVAVTCLSICPLQKRLVVGTMRGVVYAIQLSDYHKIGEKVEFSHDFHAGFPVTCFLWDKRGTRLFSACNAGLVCQTVLRAGMSAIFGSTDTELLLKEETGIVQLDLAKSERSYILMVSSQLRVLLLNLTSGDGSAVQIGTKARQGAYGACFFTSLNVESIDPAKKREIKVFTSRPGRRVWVADPQSGTVSSTLKFSLSKNPSQFLQSPECAMEEGIQPRNLTINKLGRFQFLQDPPFAPQDVKDATTLLVSWNVGSSVLFFLDPFAVEIVEWHLDLGIIHDLKIVNETTLVVLHGETPKVSLIQSCSADQFLQIYGSDDMKKAVELAIEFNLNDANVVNSLQTQWLAYLGKIGAKSGEHEELTAALKALADKTKKLEEEYRVAVETGLPTPTDSQPLQIIFKQRPQQAIAAASAASSDLFNSQGDSTDTEVTLATGSTLHKPIEYFDVLAPSDQSYSKSICAPDGSFMEARLMDIPELPRANSVLPDDFRENYMEEIIEEVKRSEQIRTEEGAMNMNLLPALKDGSTAAAKAFSTFIPGSSMLTHLIDGSMITDPFGRSDASGIFSDFPEFDEEELVIDPDPRMFQRRYTHGQRFKTDTNECSVLRIAMSTIGEADESNLDTEVLMEAISMDIWDSNLKYTSNLPISEQLNLPESAVDAKENGNAKRERRTKATNQVNAKKGDKNKVHEPHDTKPALIESLKVQTSILTASSSEASTPVNKFRQRLVHRASMSPDTGRTAQRAIQKHFGATPSCEIKIKCMVGGRIGVSPELEPTIRRDVSELVSELQAASATAEKTKLLARRLWPASGITRVCACLTSLYLMQGDLSQVQTTITAWLSCFDPTAQHEEPEGSDGSVENTNDPATTAGFARGEALVDGDGLPLTRGDWNLVRTLVSIYFAIWAAGSKLHLHPLNPEDHANGKLYRLYESEMGITLTLEPRYQWNDEGEDSETEAATADEAEAFVAKYGVYINPDLAAEVCNLRQFTVALKIVLDEVVSSADTAETYDDIVTWISEKKSDKAFTALKERDSLCLLLHLLDILLKKCPEETIEMCVSKYPVLYPWNVEHALFGVELEWEAIDESAGGVREILKPNTVTQTSKYFRYLVRLLEEKGDEAGRDAQVVSRCLDLCFADSAVVGDMFEEENRPSRVAWVAALVRQPHRFMYDHEKCWKVFAANNAFPALLELAMLSLQDECDSAAHERGLNELSELVMLIPKSEELIVFDTLFARVAVLPQSSDECLSKILSQIHASVSIENRNEHLCSAVIHALLNSVNLTYGMRLLAHFPLLFAATPLETYHTIVETHVLTERQKHEIVQILENVDTNVWASYKEDVSATSSVSFAPQLATILQLETGALYPAMNQDQYDMWRNKCKQYDEETTTHRISKVEETGVDISPRSPRRGKSSRNTASVGAAPIACRSFEYRNSDWGGEVQLHDSTCAACDLPVVIISDNNCNLDVVLLPCGHAFHKQCLEDNSCPELWIS</sequence>
<dbReference type="SUPFAM" id="SSF57850">
    <property type="entry name" value="RING/U-box"/>
    <property type="match status" value="1"/>
</dbReference>
<feature type="domain" description="RING-type" evidence="3">
    <location>
        <begin position="1524"/>
        <end position="1565"/>
    </location>
</feature>
<dbReference type="Gene3D" id="2.130.10.10">
    <property type="entry name" value="YVTN repeat-like/Quinoprotein amine dehydrogenase"/>
    <property type="match status" value="1"/>
</dbReference>
<dbReference type="EMBL" id="QXFU01000604">
    <property type="protein sequence ID" value="KAE9027805.1"/>
    <property type="molecule type" value="Genomic_DNA"/>
</dbReference>
<keyword evidence="1" id="KW-0175">Coiled coil</keyword>
<dbReference type="CDD" id="cd16484">
    <property type="entry name" value="RING-H2_Vps"/>
    <property type="match status" value="1"/>
</dbReference>
<evidence type="ECO:0000313" key="5">
    <source>
        <dbReference type="Proteomes" id="UP000435112"/>
    </source>
</evidence>
<dbReference type="InterPro" id="IPR036322">
    <property type="entry name" value="WD40_repeat_dom_sf"/>
</dbReference>
<reference evidence="4 5" key="1">
    <citation type="submission" date="2018-09" db="EMBL/GenBank/DDBJ databases">
        <title>Genomic investigation of the strawberry pathogen Phytophthora fragariae indicates pathogenicity is determined by transcriptional variation in three key races.</title>
        <authorList>
            <person name="Adams T.M."/>
            <person name="Armitage A.D."/>
            <person name="Sobczyk M.K."/>
            <person name="Bates H.J."/>
            <person name="Dunwell J.M."/>
            <person name="Nellist C.F."/>
            <person name="Harrison R.J."/>
        </authorList>
    </citation>
    <scope>NUCLEOTIDE SEQUENCE [LARGE SCALE GENOMIC DNA]</scope>
    <source>
        <strain evidence="4 5">SCRP324</strain>
    </source>
</reference>
<dbReference type="PANTHER" id="PTHR23287:SF16">
    <property type="entry name" value="TECTONIN BETA-PROPELLER REPEAT-CONTAINING PROTEIN 2"/>
    <property type="match status" value="1"/>
</dbReference>
<dbReference type="InterPro" id="IPR015943">
    <property type="entry name" value="WD40/YVTN_repeat-like_dom_sf"/>
</dbReference>
<evidence type="ECO:0000256" key="1">
    <source>
        <dbReference type="SAM" id="Coils"/>
    </source>
</evidence>
<name>A0A6A3ME58_9STRA</name>
<dbReference type="Proteomes" id="UP000435112">
    <property type="component" value="Unassembled WGS sequence"/>
</dbReference>
<dbReference type="SUPFAM" id="SSF50978">
    <property type="entry name" value="WD40 repeat-like"/>
    <property type="match status" value="1"/>
</dbReference>
<evidence type="ECO:0000313" key="4">
    <source>
        <dbReference type="EMBL" id="KAE9027805.1"/>
    </source>
</evidence>
<protein>
    <recommendedName>
        <fullName evidence="3">RING-type domain-containing protein</fullName>
    </recommendedName>
</protein>
<accession>A0A6A3ME58</accession>
<organism evidence="4 5">
    <name type="scientific">Phytophthora rubi</name>
    <dbReference type="NCBI Taxonomy" id="129364"/>
    <lineage>
        <taxon>Eukaryota</taxon>
        <taxon>Sar</taxon>
        <taxon>Stramenopiles</taxon>
        <taxon>Oomycota</taxon>
        <taxon>Peronosporomycetes</taxon>
        <taxon>Peronosporales</taxon>
        <taxon>Peronosporaceae</taxon>
        <taxon>Phytophthora</taxon>
    </lineage>
</organism>
<feature type="region of interest" description="Disordered" evidence="2">
    <location>
        <begin position="930"/>
        <end position="951"/>
    </location>
</feature>
<feature type="compositionally biased region" description="Basic and acidic residues" evidence="2">
    <location>
        <begin position="742"/>
        <end position="751"/>
    </location>
</feature>
<feature type="compositionally biased region" description="Basic and acidic residues" evidence="2">
    <location>
        <begin position="765"/>
        <end position="776"/>
    </location>
</feature>
<comment type="caution">
    <text evidence="4">The sequence shown here is derived from an EMBL/GenBank/DDBJ whole genome shotgun (WGS) entry which is preliminary data.</text>
</comment>
<gene>
    <name evidence="4" type="ORF">PR002_g10580</name>
</gene>
<feature type="coiled-coil region" evidence="1">
    <location>
        <begin position="444"/>
        <end position="471"/>
    </location>
</feature>
<dbReference type="SMART" id="SM00184">
    <property type="entry name" value="RING"/>
    <property type="match status" value="1"/>
</dbReference>
<dbReference type="PANTHER" id="PTHR23287">
    <property type="entry name" value="RUBY-EYE2-LIKE PROTEIN"/>
    <property type="match status" value="1"/>
</dbReference>
<dbReference type="OrthoDB" id="19493at2759"/>
<proteinExistence type="predicted"/>
<evidence type="ECO:0000256" key="2">
    <source>
        <dbReference type="SAM" id="MobiDB-lite"/>
    </source>
</evidence>